<sequence length="263" mass="28155">KVQRSPRTLPWETGGSAPVLPPYHYNTYHPDQSAARSHNRHPNNPLTAPPSLCPSLSPALGHSFSPGSMSAYSLSSLNMSSMNTLPRNMYPTSPRGTLMKKKAKKKDFKSCSSLASSTVGLAGQVVHTETTEVMLLGDGIMGFGLQLQGGGLRHGDALLAAAHRLHRPRQPRGEVGDAPDRSASNDCTQLSVCVCVCVRVCVRVCACVCVCVCRCGILQIGDRILTINGVPTEDSTLEETNQLLRDSSITAQLTLEIEFDVAG</sequence>
<dbReference type="KEGG" id="tng:GSTEN00038590G001"/>
<dbReference type="AlphaFoldDB" id="Q4RAW6"/>
<comment type="caution">
    <text evidence="6">The sequence shown here is derived from an EMBL/GenBank/DDBJ whole genome shotgun (WGS) entry which is preliminary data.</text>
</comment>
<dbReference type="SUPFAM" id="SSF50156">
    <property type="entry name" value="PDZ domain-like"/>
    <property type="match status" value="1"/>
</dbReference>
<organism evidence="6">
    <name type="scientific">Tetraodon nigroviridis</name>
    <name type="common">Spotted green pufferfish</name>
    <name type="synonym">Chelonodon nigroviridis</name>
    <dbReference type="NCBI Taxonomy" id="99883"/>
    <lineage>
        <taxon>Eukaryota</taxon>
        <taxon>Metazoa</taxon>
        <taxon>Chordata</taxon>
        <taxon>Craniata</taxon>
        <taxon>Vertebrata</taxon>
        <taxon>Euteleostomi</taxon>
        <taxon>Actinopterygii</taxon>
        <taxon>Neopterygii</taxon>
        <taxon>Teleostei</taxon>
        <taxon>Neoteleostei</taxon>
        <taxon>Acanthomorphata</taxon>
        <taxon>Eupercaria</taxon>
        <taxon>Tetraodontiformes</taxon>
        <taxon>Tetradontoidea</taxon>
        <taxon>Tetraodontidae</taxon>
        <taxon>Tetraodon</taxon>
    </lineage>
</organism>
<dbReference type="InterPro" id="IPR041489">
    <property type="entry name" value="PDZ_6"/>
</dbReference>
<accession>Q4RAW6</accession>
<reference evidence="6" key="1">
    <citation type="journal article" date="2004" name="Nature">
        <title>Genome duplication in the teleost fish Tetraodon nigroviridis reveals the early vertebrate proto-karyotype.</title>
        <authorList>
            <person name="Jaillon O."/>
            <person name="Aury J.-M."/>
            <person name="Brunet F."/>
            <person name="Petit J.-L."/>
            <person name="Stange-Thomann N."/>
            <person name="Mauceli E."/>
            <person name="Bouneau L."/>
            <person name="Fischer C."/>
            <person name="Ozouf-Costaz C."/>
            <person name="Bernot A."/>
            <person name="Nicaud S."/>
            <person name="Jaffe D."/>
            <person name="Fisher S."/>
            <person name="Lutfalla G."/>
            <person name="Dossat C."/>
            <person name="Segurens B."/>
            <person name="Dasilva C."/>
            <person name="Salanoubat M."/>
            <person name="Levy M."/>
            <person name="Boudet N."/>
            <person name="Castellano S."/>
            <person name="Anthouard V."/>
            <person name="Jubin C."/>
            <person name="Castelli V."/>
            <person name="Katinka M."/>
            <person name="Vacherie B."/>
            <person name="Biemont C."/>
            <person name="Skalli Z."/>
            <person name="Cattolico L."/>
            <person name="Poulain J."/>
            <person name="De Berardinis V."/>
            <person name="Cruaud C."/>
            <person name="Duprat S."/>
            <person name="Brottier P."/>
            <person name="Coutanceau J.-P."/>
            <person name="Gouzy J."/>
            <person name="Parra G."/>
            <person name="Lardier G."/>
            <person name="Chapple C."/>
            <person name="McKernan K.J."/>
            <person name="McEwan P."/>
            <person name="Bosak S."/>
            <person name="Kellis M."/>
            <person name="Volff J.-N."/>
            <person name="Guigo R."/>
            <person name="Zody M.C."/>
            <person name="Mesirov J."/>
            <person name="Lindblad-Toh K."/>
            <person name="Birren B."/>
            <person name="Nusbaum C."/>
            <person name="Kahn D."/>
            <person name="Robinson-Rechavi M."/>
            <person name="Laudet V."/>
            <person name="Schachter V."/>
            <person name="Quetier F."/>
            <person name="Saurin W."/>
            <person name="Scarpelli C."/>
            <person name="Wincker P."/>
            <person name="Lander E.S."/>
            <person name="Weissenbach J."/>
            <person name="Roest Crollius H."/>
        </authorList>
    </citation>
    <scope>NUCLEOTIDE SEQUENCE [LARGE SCALE GENOMIC DNA]</scope>
</reference>
<evidence type="ECO:0000256" key="3">
    <source>
        <dbReference type="ARBA" id="ARBA00022737"/>
    </source>
</evidence>
<gene>
    <name evidence="6" type="ORF">GSTENG00038590001</name>
</gene>
<keyword evidence="2" id="KW-0963">Cytoplasm</keyword>
<name>Q4RAW6_TETNG</name>
<evidence type="ECO:0000256" key="2">
    <source>
        <dbReference type="ARBA" id="ARBA00022490"/>
    </source>
</evidence>
<reference evidence="6" key="2">
    <citation type="submission" date="2004-02" db="EMBL/GenBank/DDBJ databases">
        <authorList>
            <consortium name="Genoscope"/>
            <consortium name="Whitehead Institute Centre for Genome Research"/>
        </authorList>
    </citation>
    <scope>NUCLEOTIDE SEQUENCE</scope>
</reference>
<dbReference type="PANTHER" id="PTHR46227:SF3">
    <property type="entry name" value="GLUTAMATE RECEPTOR-INTERACTING PROTEIN 1"/>
    <property type="match status" value="1"/>
</dbReference>
<protein>
    <submittedName>
        <fullName evidence="6">(spotted green pufferfish) hypothetical protein</fullName>
    </submittedName>
</protein>
<dbReference type="Gene3D" id="2.30.42.10">
    <property type="match status" value="1"/>
</dbReference>
<dbReference type="OrthoDB" id="8849866at2759"/>
<evidence type="ECO:0000256" key="1">
    <source>
        <dbReference type="ARBA" id="ARBA00004496"/>
    </source>
</evidence>
<evidence type="ECO:0000256" key="4">
    <source>
        <dbReference type="SAM" id="MobiDB-lite"/>
    </source>
</evidence>
<dbReference type="Pfam" id="PF17820">
    <property type="entry name" value="PDZ_6"/>
    <property type="match status" value="1"/>
</dbReference>
<dbReference type="GO" id="GO:0005737">
    <property type="term" value="C:cytoplasm"/>
    <property type="evidence" value="ECO:0007669"/>
    <property type="project" value="UniProtKB-SubCell"/>
</dbReference>
<evidence type="ECO:0000313" key="6">
    <source>
        <dbReference type="EMBL" id="CAG14467.1"/>
    </source>
</evidence>
<feature type="non-terminal residue" evidence="6">
    <location>
        <position position="1"/>
    </location>
</feature>
<dbReference type="InterPro" id="IPR043545">
    <property type="entry name" value="GRIP1/2"/>
</dbReference>
<feature type="domain" description="PDZ" evidence="5">
    <location>
        <begin position="218"/>
        <end position="255"/>
    </location>
</feature>
<dbReference type="PANTHER" id="PTHR46227">
    <property type="entry name" value="GLUTAMATE RECEPTOR-INTERACTING PROTEIN GRIP"/>
    <property type="match status" value="1"/>
</dbReference>
<dbReference type="PROSITE" id="PS50106">
    <property type="entry name" value="PDZ"/>
    <property type="match status" value="1"/>
</dbReference>
<comment type="subcellular location">
    <subcellularLocation>
        <location evidence="1">Cytoplasm</location>
    </subcellularLocation>
</comment>
<dbReference type="GO" id="GO:0098887">
    <property type="term" value="P:neurotransmitter receptor transport, endosome to postsynaptic membrane"/>
    <property type="evidence" value="ECO:0007669"/>
    <property type="project" value="TreeGrafter"/>
</dbReference>
<proteinExistence type="predicted"/>
<dbReference type="EMBL" id="CAAE01022744">
    <property type="protein sequence ID" value="CAG14467.1"/>
    <property type="molecule type" value="Genomic_DNA"/>
</dbReference>
<dbReference type="InterPro" id="IPR001478">
    <property type="entry name" value="PDZ"/>
</dbReference>
<keyword evidence="3" id="KW-0677">Repeat</keyword>
<dbReference type="InterPro" id="IPR036034">
    <property type="entry name" value="PDZ_sf"/>
</dbReference>
<feature type="region of interest" description="Disordered" evidence="4">
    <location>
        <begin position="1"/>
        <end position="52"/>
    </location>
</feature>
<evidence type="ECO:0000259" key="5">
    <source>
        <dbReference type="PROSITE" id="PS50106"/>
    </source>
</evidence>
<feature type="non-terminal residue" evidence="6">
    <location>
        <position position="263"/>
    </location>
</feature>